<organism evidence="7 8">
    <name type="scientific">Actinokineospora soli</name>
    <dbReference type="NCBI Taxonomy" id="1048753"/>
    <lineage>
        <taxon>Bacteria</taxon>
        <taxon>Bacillati</taxon>
        <taxon>Actinomycetota</taxon>
        <taxon>Actinomycetes</taxon>
        <taxon>Pseudonocardiales</taxon>
        <taxon>Pseudonocardiaceae</taxon>
        <taxon>Actinokineospora</taxon>
    </lineage>
</organism>
<protein>
    <submittedName>
        <fullName evidence="7">NAD(P)/FAD-dependent oxidoreductase</fullName>
    </submittedName>
</protein>
<comment type="caution">
    <text evidence="7">The sequence shown here is derived from an EMBL/GenBank/DDBJ whole genome shotgun (WGS) entry which is preliminary data.</text>
</comment>
<name>A0ABW2TPK8_9PSEU</name>
<evidence type="ECO:0000256" key="2">
    <source>
        <dbReference type="ARBA" id="ARBA00022630"/>
    </source>
</evidence>
<dbReference type="Proteomes" id="UP001596512">
    <property type="component" value="Unassembled WGS sequence"/>
</dbReference>
<dbReference type="PRINTS" id="PR00368">
    <property type="entry name" value="FADPNR"/>
</dbReference>
<dbReference type="InterPro" id="IPR028202">
    <property type="entry name" value="Reductase_C"/>
</dbReference>
<dbReference type="InterPro" id="IPR036188">
    <property type="entry name" value="FAD/NAD-bd_sf"/>
</dbReference>
<sequence>MRFTKLLLATGSSPRRLKIPGNDLAGVHYLRRLSHSDTLRDALSPASTVVIAGAGWIGLEIASAARARGCAVTVVEPAPTPLHAALGPEMGTFFADVHRDHGVEFQFGTGVSAFKGTDGVTAVVTTDGTELAADVVIVGIGARPNTDLASDAGLTVDDGVVVDASLRTDDPDIHAAGDIAAYLHPHYGRHIRVEHWSNALNGGEAAARAMLGQEVAYEDLPYFFSDQYDVGMEFAGLLDGYDRVVTRGDVRARAFMAYWLSGNQVVAGMHVNLWDEGLDTIRDLITTRRPVDPETLSQ</sequence>
<evidence type="ECO:0000313" key="8">
    <source>
        <dbReference type="Proteomes" id="UP001596512"/>
    </source>
</evidence>
<dbReference type="PANTHER" id="PTHR43557">
    <property type="entry name" value="APOPTOSIS-INDUCING FACTOR 1"/>
    <property type="match status" value="1"/>
</dbReference>
<dbReference type="SUPFAM" id="SSF55424">
    <property type="entry name" value="FAD/NAD-linked reductases, dimerisation (C-terminal) domain"/>
    <property type="match status" value="1"/>
</dbReference>
<evidence type="ECO:0000256" key="4">
    <source>
        <dbReference type="ARBA" id="ARBA00023002"/>
    </source>
</evidence>
<keyword evidence="8" id="KW-1185">Reference proteome</keyword>
<dbReference type="Pfam" id="PF14759">
    <property type="entry name" value="Reductase_C"/>
    <property type="match status" value="1"/>
</dbReference>
<dbReference type="SUPFAM" id="SSF51905">
    <property type="entry name" value="FAD/NAD(P)-binding domain"/>
    <property type="match status" value="1"/>
</dbReference>
<keyword evidence="2" id="KW-0285">Flavoprotein</keyword>
<keyword evidence="4" id="KW-0560">Oxidoreductase</keyword>
<gene>
    <name evidence="7" type="ORF">ACFQV2_16940</name>
</gene>
<accession>A0ABW2TPK8</accession>
<dbReference type="InterPro" id="IPR023753">
    <property type="entry name" value="FAD/NAD-binding_dom"/>
</dbReference>
<dbReference type="PANTHER" id="PTHR43557:SF2">
    <property type="entry name" value="RIESKE DOMAIN-CONTAINING PROTEIN-RELATED"/>
    <property type="match status" value="1"/>
</dbReference>
<evidence type="ECO:0000256" key="1">
    <source>
        <dbReference type="ARBA" id="ARBA00001974"/>
    </source>
</evidence>
<proteinExistence type="predicted"/>
<keyword evidence="3" id="KW-0274">FAD</keyword>
<feature type="domain" description="Reductase C-terminal" evidence="6">
    <location>
        <begin position="222"/>
        <end position="297"/>
    </location>
</feature>
<dbReference type="Gene3D" id="3.50.50.60">
    <property type="entry name" value="FAD/NAD(P)-binding domain"/>
    <property type="match status" value="2"/>
</dbReference>
<dbReference type="EMBL" id="JBHTEY010000004">
    <property type="protein sequence ID" value="MFC7614950.1"/>
    <property type="molecule type" value="Genomic_DNA"/>
</dbReference>
<dbReference type="InterPro" id="IPR050446">
    <property type="entry name" value="FAD-oxidoreductase/Apoptosis"/>
</dbReference>
<evidence type="ECO:0000259" key="6">
    <source>
        <dbReference type="Pfam" id="PF14759"/>
    </source>
</evidence>
<evidence type="ECO:0000256" key="3">
    <source>
        <dbReference type="ARBA" id="ARBA00022827"/>
    </source>
</evidence>
<dbReference type="Pfam" id="PF07992">
    <property type="entry name" value="Pyr_redox_2"/>
    <property type="match status" value="1"/>
</dbReference>
<dbReference type="PRINTS" id="PR00411">
    <property type="entry name" value="PNDRDTASEI"/>
</dbReference>
<evidence type="ECO:0000313" key="7">
    <source>
        <dbReference type="EMBL" id="MFC7614950.1"/>
    </source>
</evidence>
<dbReference type="InterPro" id="IPR016156">
    <property type="entry name" value="FAD/NAD-linked_Rdtase_dimer_sf"/>
</dbReference>
<feature type="domain" description="FAD/NAD(P)-binding" evidence="5">
    <location>
        <begin position="3"/>
        <end position="202"/>
    </location>
</feature>
<dbReference type="Gene3D" id="3.30.390.30">
    <property type="match status" value="1"/>
</dbReference>
<evidence type="ECO:0000259" key="5">
    <source>
        <dbReference type="Pfam" id="PF07992"/>
    </source>
</evidence>
<comment type="cofactor">
    <cofactor evidence="1">
        <name>FAD</name>
        <dbReference type="ChEBI" id="CHEBI:57692"/>
    </cofactor>
</comment>
<reference evidence="8" key="1">
    <citation type="journal article" date="2019" name="Int. J. Syst. Evol. Microbiol.">
        <title>The Global Catalogue of Microorganisms (GCM) 10K type strain sequencing project: providing services to taxonomists for standard genome sequencing and annotation.</title>
        <authorList>
            <consortium name="The Broad Institute Genomics Platform"/>
            <consortium name="The Broad Institute Genome Sequencing Center for Infectious Disease"/>
            <person name="Wu L."/>
            <person name="Ma J."/>
        </authorList>
    </citation>
    <scope>NUCLEOTIDE SEQUENCE [LARGE SCALE GENOMIC DNA]</scope>
    <source>
        <strain evidence="8">JCM 17695</strain>
    </source>
</reference>